<accession>A0A8K0DWG0</accession>
<keyword evidence="2" id="KW-0479">Metal-binding</keyword>
<name>A0A8K0DWG0_9ROSA</name>
<evidence type="ECO:0000256" key="1">
    <source>
        <dbReference type="ARBA" id="ARBA00004586"/>
    </source>
</evidence>
<gene>
    <name evidence="4" type="ORF">FNV43_RR17087</name>
</gene>
<comment type="subcellular location">
    <subcellularLocation>
        <location evidence="1">Endoplasmic reticulum membrane</location>
    </subcellularLocation>
</comment>
<dbReference type="Proteomes" id="UP000796880">
    <property type="component" value="Unassembled WGS sequence"/>
</dbReference>
<organism evidence="4 5">
    <name type="scientific">Rhamnella rubrinervis</name>
    <dbReference type="NCBI Taxonomy" id="2594499"/>
    <lineage>
        <taxon>Eukaryota</taxon>
        <taxon>Viridiplantae</taxon>
        <taxon>Streptophyta</taxon>
        <taxon>Embryophyta</taxon>
        <taxon>Tracheophyta</taxon>
        <taxon>Spermatophyta</taxon>
        <taxon>Magnoliopsida</taxon>
        <taxon>eudicotyledons</taxon>
        <taxon>Gunneridae</taxon>
        <taxon>Pentapetalae</taxon>
        <taxon>rosids</taxon>
        <taxon>fabids</taxon>
        <taxon>Rosales</taxon>
        <taxon>Rhamnaceae</taxon>
        <taxon>rhamnoid group</taxon>
        <taxon>Rhamneae</taxon>
        <taxon>Rhamnella</taxon>
    </lineage>
</organism>
<dbReference type="InterPro" id="IPR045054">
    <property type="entry name" value="P4HA-like"/>
</dbReference>
<keyword evidence="3" id="KW-0408">Iron</keyword>
<dbReference type="Gene3D" id="2.60.120.620">
    <property type="entry name" value="q2cbj1_9rhob like domain"/>
    <property type="match status" value="1"/>
</dbReference>
<evidence type="ECO:0000256" key="2">
    <source>
        <dbReference type="ARBA" id="ARBA00022723"/>
    </source>
</evidence>
<evidence type="ECO:0000256" key="3">
    <source>
        <dbReference type="ARBA" id="ARBA00023004"/>
    </source>
</evidence>
<proteinExistence type="predicted"/>
<dbReference type="GO" id="GO:0005789">
    <property type="term" value="C:endoplasmic reticulum membrane"/>
    <property type="evidence" value="ECO:0007669"/>
    <property type="project" value="UniProtKB-SubCell"/>
</dbReference>
<evidence type="ECO:0000313" key="5">
    <source>
        <dbReference type="Proteomes" id="UP000796880"/>
    </source>
</evidence>
<sequence length="232" mass="25821">MRAKSSKANFTFKTKLGLPTVFLLCASFFLAGLFGSTLIAQGEIEIAGIDEGGEPVRFLPVGETGDDFITKIPFQVLSWYPRARYFPNFATAEQCESIISMAEPSLRPSTLALREGETEENTKGIRTSSGVFISASEDKTGILDLIEEKIAKVTMLPRNHGEAFNILRYEVGQRYNCHYDAFSAAEYGHKRAKGLHLSCCIYPMYKKVEKPCSHLRMALKWMGTTTVKNALV</sequence>
<dbReference type="PANTHER" id="PTHR10869:SF246">
    <property type="entry name" value="TRANSMEMBRANE PROLYL 4-HYDROXYLASE"/>
    <property type="match status" value="1"/>
</dbReference>
<dbReference type="OrthoDB" id="420380at2759"/>
<evidence type="ECO:0008006" key="6">
    <source>
        <dbReference type="Google" id="ProtNLM"/>
    </source>
</evidence>
<dbReference type="GO" id="GO:0046872">
    <property type="term" value="F:metal ion binding"/>
    <property type="evidence" value="ECO:0007669"/>
    <property type="project" value="UniProtKB-KW"/>
</dbReference>
<reference evidence="4" key="1">
    <citation type="submission" date="2020-03" db="EMBL/GenBank/DDBJ databases">
        <title>A high-quality chromosome-level genome assembly of a woody plant with both climbing and erect habits, Rhamnella rubrinervis.</title>
        <authorList>
            <person name="Lu Z."/>
            <person name="Yang Y."/>
            <person name="Zhu X."/>
            <person name="Sun Y."/>
        </authorList>
    </citation>
    <scope>NUCLEOTIDE SEQUENCE</scope>
    <source>
        <strain evidence="4">BYM</strain>
        <tissue evidence="4">Leaf</tissue>
    </source>
</reference>
<evidence type="ECO:0000313" key="4">
    <source>
        <dbReference type="EMBL" id="KAF3438812.1"/>
    </source>
</evidence>
<dbReference type="EMBL" id="VOIH02000008">
    <property type="protein sequence ID" value="KAF3438812.1"/>
    <property type="molecule type" value="Genomic_DNA"/>
</dbReference>
<dbReference type="GO" id="GO:0004656">
    <property type="term" value="F:procollagen-proline 4-dioxygenase activity"/>
    <property type="evidence" value="ECO:0007669"/>
    <property type="project" value="TreeGrafter"/>
</dbReference>
<dbReference type="PANTHER" id="PTHR10869">
    <property type="entry name" value="PROLYL 4-HYDROXYLASE ALPHA SUBUNIT"/>
    <property type="match status" value="1"/>
</dbReference>
<dbReference type="AlphaFoldDB" id="A0A8K0DWG0"/>
<protein>
    <recommendedName>
        <fullName evidence="6">Prolyl 4-hydroxylase alpha subunit domain-containing protein</fullName>
    </recommendedName>
</protein>
<keyword evidence="5" id="KW-1185">Reference proteome</keyword>
<comment type="caution">
    <text evidence="4">The sequence shown here is derived from an EMBL/GenBank/DDBJ whole genome shotgun (WGS) entry which is preliminary data.</text>
</comment>